<dbReference type="AlphaFoldDB" id="A0A173Z9A9"/>
<proteinExistence type="predicted"/>
<dbReference type="RefSeq" id="WP_055301748.1">
    <property type="nucleotide sequence ID" value="NZ_CYYR01000006.1"/>
</dbReference>
<accession>A0A173Z9A9</accession>
<sequence length="152" mass="17958">MGKMFEDYFSEIQADMVSICLEYVEKRAEKIYIYCSFEDGMISSGFFYKVNSKIVKKNKLNDVIVDGQKKYDVSIPRQKGAINIINDDIKALKRLCQEHQKEMPTQIKLVYDVISNRINADYSYDIIFSDDQNKTAYDVLDEWYQLEKRNEK</sequence>
<name>A0A173Z9A9_9FIRM</name>
<organism evidence="1 2">
    <name type="scientific">Roseburia inulinivorans</name>
    <dbReference type="NCBI Taxonomy" id="360807"/>
    <lineage>
        <taxon>Bacteria</taxon>
        <taxon>Bacillati</taxon>
        <taxon>Bacillota</taxon>
        <taxon>Clostridia</taxon>
        <taxon>Lachnospirales</taxon>
        <taxon>Lachnospiraceae</taxon>
        <taxon>Roseburia</taxon>
    </lineage>
</organism>
<evidence type="ECO:0008006" key="3">
    <source>
        <dbReference type="Google" id="ProtNLM"/>
    </source>
</evidence>
<evidence type="ECO:0000313" key="1">
    <source>
        <dbReference type="EMBL" id="CUN72911.1"/>
    </source>
</evidence>
<gene>
    <name evidence="1" type="ORF">ERS852392_01217</name>
</gene>
<dbReference type="EMBL" id="CYYR01000006">
    <property type="protein sequence ID" value="CUN72911.1"/>
    <property type="molecule type" value="Genomic_DNA"/>
</dbReference>
<reference evidence="1 2" key="1">
    <citation type="submission" date="2015-09" db="EMBL/GenBank/DDBJ databases">
        <authorList>
            <consortium name="Pathogen Informatics"/>
        </authorList>
    </citation>
    <scope>NUCLEOTIDE SEQUENCE [LARGE SCALE GENOMIC DNA]</scope>
    <source>
        <strain evidence="1 2">2789STDY5608835</strain>
    </source>
</reference>
<evidence type="ECO:0000313" key="2">
    <source>
        <dbReference type="Proteomes" id="UP000095395"/>
    </source>
</evidence>
<dbReference type="Proteomes" id="UP000095395">
    <property type="component" value="Unassembled WGS sequence"/>
</dbReference>
<protein>
    <recommendedName>
        <fullName evidence="3">DUF600 domain-containing protein</fullName>
    </recommendedName>
</protein>